<evidence type="ECO:0000313" key="1">
    <source>
        <dbReference type="EMBL" id="HIR02250.1"/>
    </source>
</evidence>
<evidence type="ECO:0000313" key="2">
    <source>
        <dbReference type="Proteomes" id="UP000824261"/>
    </source>
</evidence>
<reference evidence="1" key="2">
    <citation type="journal article" date="2021" name="PeerJ">
        <title>Extensive microbial diversity within the chicken gut microbiome revealed by metagenomics and culture.</title>
        <authorList>
            <person name="Gilroy R."/>
            <person name="Ravi A."/>
            <person name="Getino M."/>
            <person name="Pursley I."/>
            <person name="Horton D.L."/>
            <person name="Alikhan N.F."/>
            <person name="Baker D."/>
            <person name="Gharbi K."/>
            <person name="Hall N."/>
            <person name="Watson M."/>
            <person name="Adriaenssens E.M."/>
            <person name="Foster-Nyarko E."/>
            <person name="Jarju S."/>
            <person name="Secka A."/>
            <person name="Antonio M."/>
            <person name="Oren A."/>
            <person name="Chaudhuri R.R."/>
            <person name="La Ragione R."/>
            <person name="Hildebrand F."/>
            <person name="Pallen M.J."/>
        </authorList>
    </citation>
    <scope>NUCLEOTIDE SEQUENCE</scope>
    <source>
        <strain evidence="1">ChiGjej1B1-2707</strain>
    </source>
</reference>
<comment type="caution">
    <text evidence="1">The sequence shown here is derived from an EMBL/GenBank/DDBJ whole genome shotgun (WGS) entry which is preliminary data.</text>
</comment>
<dbReference type="EMBL" id="DVGB01000101">
    <property type="protein sequence ID" value="HIR02250.1"/>
    <property type="molecule type" value="Genomic_DNA"/>
</dbReference>
<dbReference type="Proteomes" id="UP000824261">
    <property type="component" value="Unassembled WGS sequence"/>
</dbReference>
<reference evidence="1" key="1">
    <citation type="submission" date="2020-10" db="EMBL/GenBank/DDBJ databases">
        <authorList>
            <person name="Gilroy R."/>
        </authorList>
    </citation>
    <scope>NUCLEOTIDE SEQUENCE</scope>
    <source>
        <strain evidence="1">ChiGjej1B1-2707</strain>
    </source>
</reference>
<accession>A0A9D1A156</accession>
<organism evidence="1 2">
    <name type="scientific">Candidatus Aveggerthella stercoripullorum</name>
    <dbReference type="NCBI Taxonomy" id="2840688"/>
    <lineage>
        <taxon>Bacteria</taxon>
        <taxon>Bacillati</taxon>
        <taxon>Actinomycetota</taxon>
        <taxon>Coriobacteriia</taxon>
        <taxon>Eggerthellales</taxon>
        <taxon>Eggerthellaceae</taxon>
        <taxon>Eggerthellaceae incertae sedis</taxon>
        <taxon>Candidatus Aveggerthella</taxon>
    </lineage>
</organism>
<gene>
    <name evidence="1" type="ORF">IAA69_08340</name>
</gene>
<protein>
    <submittedName>
        <fullName evidence="1">Uncharacterized protein</fullName>
    </submittedName>
</protein>
<name>A0A9D1A156_9ACTN</name>
<feature type="non-terminal residue" evidence="1">
    <location>
        <position position="1"/>
    </location>
</feature>
<proteinExistence type="predicted"/>
<dbReference type="AlphaFoldDB" id="A0A9D1A156"/>
<sequence length="239" mass="25603">ESLEGAFERLGKLEETGVLTEKEADRMQAALMAEDGDLAPLRQLFEGLKAISASPCERFSIRSAMRSGGATVRIPSAKSPELALACAEIEMLREEGAQFFLIVDGLDSECPKRLLEVLDCHRPWHLATDDAVRAAGVGKLPRLASLADGILILSGHSPVSSDEISGCLGDYEHVEVQVSRGGGGGFQGRVGYSRQATDSVTTTYRRERVIPSDAIRGLRSGEFVLVPSGTEEVFVGVLS</sequence>